<dbReference type="EnsemblMetazoa" id="Aqu2.1.04133_001">
    <property type="protein sequence ID" value="Aqu2.1.04133_001"/>
    <property type="gene ID" value="Aqu2.1.04133"/>
</dbReference>
<accession>A0A1X7SPX4</accession>
<feature type="compositionally biased region" description="Acidic residues" evidence="1">
    <location>
        <begin position="102"/>
        <end position="112"/>
    </location>
</feature>
<evidence type="ECO:0000256" key="1">
    <source>
        <dbReference type="SAM" id="MobiDB-lite"/>
    </source>
</evidence>
<feature type="compositionally biased region" description="Acidic residues" evidence="1">
    <location>
        <begin position="78"/>
        <end position="88"/>
    </location>
</feature>
<dbReference type="InParanoid" id="A0A1X7SPX4"/>
<feature type="compositionally biased region" description="Basic and acidic residues" evidence="1">
    <location>
        <begin position="58"/>
        <end position="71"/>
    </location>
</feature>
<protein>
    <submittedName>
        <fullName evidence="2">Uncharacterized protein</fullName>
    </submittedName>
</protein>
<feature type="region of interest" description="Disordered" evidence="1">
    <location>
        <begin position="1"/>
        <end position="112"/>
    </location>
</feature>
<dbReference type="AlphaFoldDB" id="A0A1X7SPX4"/>
<evidence type="ECO:0000313" key="2">
    <source>
        <dbReference type="EnsemblMetazoa" id="Aqu2.1.04133_001"/>
    </source>
</evidence>
<feature type="compositionally biased region" description="Polar residues" evidence="1">
    <location>
        <begin position="30"/>
        <end position="47"/>
    </location>
</feature>
<proteinExistence type="predicted"/>
<reference evidence="2" key="1">
    <citation type="submission" date="2017-05" db="UniProtKB">
        <authorList>
            <consortium name="EnsemblMetazoa"/>
        </authorList>
    </citation>
    <scope>IDENTIFICATION</scope>
</reference>
<sequence>MIRGPYKRYLQDASPSRSLPKRTMYRYKAQANQTAAAHSEPDATTSAIVEEEQVSEQSSEHEFIDENHDEAISTQNTSDDDETDDEVECNDKEEGDVHVQFTDDDDDMQQEDNDLDSDGIYAGSSIGLEEFYVMLLLFITRHNLTYEGIEDLLRLLKVLLPCPSSIPKSVWQFRNKIKKSSNMAVEYHYYCKNCKDSLNNTSQTCPTCQKEDTGYFTVLPIEQQLSSMLT</sequence>
<organism evidence="2">
    <name type="scientific">Amphimedon queenslandica</name>
    <name type="common">Sponge</name>
    <dbReference type="NCBI Taxonomy" id="400682"/>
    <lineage>
        <taxon>Eukaryota</taxon>
        <taxon>Metazoa</taxon>
        <taxon>Porifera</taxon>
        <taxon>Demospongiae</taxon>
        <taxon>Heteroscleromorpha</taxon>
        <taxon>Haplosclerida</taxon>
        <taxon>Niphatidae</taxon>
        <taxon>Amphimedon</taxon>
    </lineage>
</organism>
<name>A0A1X7SPX4_AMPQE</name>